<dbReference type="SUPFAM" id="SSF57667">
    <property type="entry name" value="beta-beta-alpha zinc fingers"/>
    <property type="match status" value="1"/>
</dbReference>
<dbReference type="Gene3D" id="3.30.160.60">
    <property type="entry name" value="Classic Zinc Finger"/>
    <property type="match status" value="1"/>
</dbReference>
<feature type="region of interest" description="Disordered" evidence="2">
    <location>
        <begin position="1"/>
        <end position="37"/>
    </location>
</feature>
<proteinExistence type="predicted"/>
<dbReference type="InterPro" id="IPR013087">
    <property type="entry name" value="Znf_C2H2_type"/>
</dbReference>
<keyword evidence="1" id="KW-0479">Metal-binding</keyword>
<dbReference type="PROSITE" id="PS00028">
    <property type="entry name" value="ZINC_FINGER_C2H2_1"/>
    <property type="match status" value="1"/>
</dbReference>
<evidence type="ECO:0000256" key="1">
    <source>
        <dbReference type="PROSITE-ProRule" id="PRU00042"/>
    </source>
</evidence>
<accession>A0AA41VGY0</accession>
<dbReference type="GO" id="GO:0003700">
    <property type="term" value="F:DNA-binding transcription factor activity"/>
    <property type="evidence" value="ECO:0007669"/>
    <property type="project" value="InterPro"/>
</dbReference>
<organism evidence="4 5">
    <name type="scientific">Papaver nudicaule</name>
    <name type="common">Iceland poppy</name>
    <dbReference type="NCBI Taxonomy" id="74823"/>
    <lineage>
        <taxon>Eukaryota</taxon>
        <taxon>Viridiplantae</taxon>
        <taxon>Streptophyta</taxon>
        <taxon>Embryophyta</taxon>
        <taxon>Tracheophyta</taxon>
        <taxon>Spermatophyta</taxon>
        <taxon>Magnoliopsida</taxon>
        <taxon>Ranunculales</taxon>
        <taxon>Papaveraceae</taxon>
        <taxon>Papaveroideae</taxon>
        <taxon>Papaver</taxon>
    </lineage>
</organism>
<dbReference type="InterPro" id="IPR036236">
    <property type="entry name" value="Znf_C2H2_sf"/>
</dbReference>
<reference evidence="4" key="1">
    <citation type="submission" date="2022-03" db="EMBL/GenBank/DDBJ databases">
        <title>A functionally conserved STORR gene fusion in Papaver species that diverged 16.8 million years ago.</title>
        <authorList>
            <person name="Catania T."/>
        </authorList>
    </citation>
    <scope>NUCLEOTIDE SEQUENCE</scope>
    <source>
        <strain evidence="4">S-191538</strain>
    </source>
</reference>
<keyword evidence="1" id="KW-0862">Zinc</keyword>
<comment type="caution">
    <text evidence="4">The sequence shown here is derived from an EMBL/GenBank/DDBJ whole genome shotgun (WGS) entry which is preliminary data.</text>
</comment>
<dbReference type="Proteomes" id="UP001177140">
    <property type="component" value="Unassembled WGS sequence"/>
</dbReference>
<dbReference type="PANTHER" id="PTHR45730:SF108">
    <property type="entry name" value="PROTEIN LATE FLOWERING"/>
    <property type="match status" value="1"/>
</dbReference>
<evidence type="ECO:0000256" key="2">
    <source>
        <dbReference type="SAM" id="MobiDB-lite"/>
    </source>
</evidence>
<evidence type="ECO:0000313" key="4">
    <source>
        <dbReference type="EMBL" id="MCL7041061.1"/>
    </source>
</evidence>
<sequence length="250" mass="27166">MGGDEEMGNATVHAEDSSKTTTSKTKRRRNKNFKNSKRATDKVFPCLLCSKKFHSSEALGGHQNAHKKERAAAKIAQGVSEYMRLGSMVSASLHPLVFATANPSSGYITTDHAANLNRSSHDTNHHPLVFGSQHGAPGSDCGIYGGGGGATGNHHHGFSVNNNNNALVTSSGGHENHHDDQRFLNWQKSLQKGYSNGESSTSTTTSSCYLSLLNVKESVDRQMKIMNMKNNHLEIGDEDKEHKLDLSLHL</sequence>
<dbReference type="EMBL" id="JAJJMA010219694">
    <property type="protein sequence ID" value="MCL7041061.1"/>
    <property type="molecule type" value="Genomic_DNA"/>
</dbReference>
<feature type="compositionally biased region" description="Basic residues" evidence="2">
    <location>
        <begin position="24"/>
        <end position="37"/>
    </location>
</feature>
<feature type="domain" description="C2H2-type" evidence="3">
    <location>
        <begin position="44"/>
        <end position="71"/>
    </location>
</feature>
<protein>
    <recommendedName>
        <fullName evidence="3">C2H2-type domain-containing protein</fullName>
    </recommendedName>
</protein>
<keyword evidence="5" id="KW-1185">Reference proteome</keyword>
<dbReference type="AlphaFoldDB" id="A0AA41VGY0"/>
<gene>
    <name evidence="4" type="ORF">MKW94_019657</name>
</gene>
<keyword evidence="1" id="KW-0863">Zinc-finger</keyword>
<name>A0AA41VGY0_PAPNU</name>
<dbReference type="PROSITE" id="PS50157">
    <property type="entry name" value="ZINC_FINGER_C2H2_2"/>
    <property type="match status" value="1"/>
</dbReference>
<dbReference type="PANTHER" id="PTHR45730">
    <property type="entry name" value="ZINC FINGER PROTEIN JAGGED"/>
    <property type="match status" value="1"/>
</dbReference>
<evidence type="ECO:0000259" key="3">
    <source>
        <dbReference type="PROSITE" id="PS50157"/>
    </source>
</evidence>
<dbReference type="GO" id="GO:0008270">
    <property type="term" value="F:zinc ion binding"/>
    <property type="evidence" value="ECO:0007669"/>
    <property type="project" value="UniProtKB-KW"/>
</dbReference>
<dbReference type="InterPro" id="IPR045320">
    <property type="entry name" value="JAGGED/SL1-like"/>
</dbReference>
<evidence type="ECO:0000313" key="5">
    <source>
        <dbReference type="Proteomes" id="UP001177140"/>
    </source>
</evidence>